<reference evidence="2" key="1">
    <citation type="submission" date="2019-12" db="EMBL/GenBank/DDBJ databases">
        <title>Microbes associate with the intestines of laboratory mice.</title>
        <authorList>
            <person name="Navarre W."/>
            <person name="Wong E."/>
        </authorList>
    </citation>
    <scope>NUCLEOTIDE SEQUENCE</scope>
    <source>
        <strain evidence="2">NM79_F5</strain>
    </source>
</reference>
<accession>A0A964RNP2</accession>
<protein>
    <submittedName>
        <fullName evidence="2">Uncharacterized protein</fullName>
    </submittedName>
</protein>
<organism evidence="2 3">
    <name type="scientific">Clostridium chromiireducens</name>
    <dbReference type="NCBI Taxonomy" id="225345"/>
    <lineage>
        <taxon>Bacteria</taxon>
        <taxon>Bacillati</taxon>
        <taxon>Bacillota</taxon>
        <taxon>Clostridia</taxon>
        <taxon>Eubacteriales</taxon>
        <taxon>Clostridiaceae</taxon>
        <taxon>Clostridium</taxon>
    </lineage>
</organism>
<feature type="transmembrane region" description="Helical" evidence="1">
    <location>
        <begin position="6"/>
        <end position="27"/>
    </location>
</feature>
<evidence type="ECO:0000313" key="3">
    <source>
        <dbReference type="Proteomes" id="UP000656077"/>
    </source>
</evidence>
<dbReference type="EMBL" id="WSRQ01000023">
    <property type="protein sequence ID" value="MVX64923.1"/>
    <property type="molecule type" value="Genomic_DNA"/>
</dbReference>
<keyword evidence="1" id="KW-0472">Membrane</keyword>
<dbReference type="RefSeq" id="WP_160359747.1">
    <property type="nucleotide sequence ID" value="NZ_WSRQ01000023.1"/>
</dbReference>
<evidence type="ECO:0000256" key="1">
    <source>
        <dbReference type="SAM" id="Phobius"/>
    </source>
</evidence>
<proteinExistence type="predicted"/>
<feature type="transmembrane region" description="Helical" evidence="1">
    <location>
        <begin position="34"/>
        <end position="54"/>
    </location>
</feature>
<name>A0A964RNP2_9CLOT</name>
<dbReference type="AlphaFoldDB" id="A0A964RNP2"/>
<dbReference type="Proteomes" id="UP000656077">
    <property type="component" value="Unassembled WGS sequence"/>
</dbReference>
<comment type="caution">
    <text evidence="2">The sequence shown here is derived from an EMBL/GenBank/DDBJ whole genome shotgun (WGS) entry which is preliminary data.</text>
</comment>
<keyword evidence="1" id="KW-0812">Transmembrane</keyword>
<sequence length="135" mass="16401">MNLLTVSLLVIILIYLGITLGILIRFIEEERYSLLRFSLIIPFLVIIINIRYLISKTFKSKKILKNKMRLFRKILYMEIRYYNLLIELNIQIFMKTYKDVKLEKNYDKIKSFKKNIFSEVYVNNEQFLAKRINAY</sequence>
<evidence type="ECO:0000313" key="2">
    <source>
        <dbReference type="EMBL" id="MVX64923.1"/>
    </source>
</evidence>
<keyword evidence="1" id="KW-1133">Transmembrane helix</keyword>
<gene>
    <name evidence="2" type="ORF">GKZ28_14605</name>
</gene>